<feature type="region of interest" description="Disordered" evidence="1">
    <location>
        <begin position="73"/>
        <end position="120"/>
    </location>
</feature>
<evidence type="ECO:0000313" key="2">
    <source>
        <dbReference type="EMBL" id="QIM10453.1"/>
    </source>
</evidence>
<protein>
    <submittedName>
        <fullName evidence="2">Uncharacterized protein</fullName>
    </submittedName>
</protein>
<sequence>MVKYVVTGSKVVFGTGLVLGLSDEQAKIRSLQLKKFGKNYQVLTNVEFKKGEIIDIVTKNLTKATLGQLELAEPQEKAAPPKGISIPTKPVAQTKLITEKTPPKKAETKENGKKDDKKDV</sequence>
<proteinExistence type="predicted"/>
<gene>
    <name evidence="2" type="ORF">PlAlph_3450</name>
</gene>
<feature type="compositionally biased region" description="Basic and acidic residues" evidence="1">
    <location>
        <begin position="97"/>
        <end position="120"/>
    </location>
</feature>
<dbReference type="EMBL" id="MN990730">
    <property type="protein sequence ID" value="QIM10453.1"/>
    <property type="molecule type" value="Genomic_DNA"/>
</dbReference>
<reference evidence="2" key="1">
    <citation type="journal article" date="2020" name="J. ISSAAS">
        <title>Lactobacilli and other gastrointestinal microbiota of Peromyscus leucopus, reservoir host for agents of Lyme disease and other zoonoses in North America.</title>
        <authorList>
            <person name="Milovic A."/>
            <person name="Bassam K."/>
            <person name="Shao H."/>
            <person name="Chatzistamou I."/>
            <person name="Tufts D.M."/>
            <person name="Diuk-Wasser M."/>
            <person name="Barbour A.G."/>
        </authorList>
    </citation>
    <scope>NUCLEOTIDE SEQUENCE</scope>
    <source>
        <strain evidence="2">LL90</strain>
    </source>
</reference>
<accession>A0A6G8F2H9</accession>
<evidence type="ECO:0000256" key="1">
    <source>
        <dbReference type="SAM" id="MobiDB-lite"/>
    </source>
</evidence>
<organism evidence="2">
    <name type="scientific">uncultured Alphaproteobacteria bacterium</name>
    <dbReference type="NCBI Taxonomy" id="91750"/>
    <lineage>
        <taxon>Bacteria</taxon>
        <taxon>Pseudomonadati</taxon>
        <taxon>Pseudomonadota</taxon>
        <taxon>Alphaproteobacteria</taxon>
        <taxon>environmental samples</taxon>
    </lineage>
</organism>
<dbReference type="AlphaFoldDB" id="A0A6G8F2H9"/>
<name>A0A6G8F2H9_9PROT</name>